<dbReference type="SMART" id="SM00304">
    <property type="entry name" value="HAMP"/>
    <property type="match status" value="1"/>
</dbReference>
<keyword evidence="5 9" id="KW-0472">Membrane</keyword>
<dbReference type="PROSITE" id="PS50885">
    <property type="entry name" value="HAMP"/>
    <property type="match status" value="1"/>
</dbReference>
<keyword evidence="4 9" id="KW-1133">Transmembrane helix</keyword>
<dbReference type="CDD" id="cd06225">
    <property type="entry name" value="HAMP"/>
    <property type="match status" value="1"/>
</dbReference>
<keyword evidence="14" id="KW-1185">Reference proteome</keyword>
<keyword evidence="2" id="KW-0997">Cell inner membrane</keyword>
<keyword evidence="2" id="KW-1003">Cell membrane</keyword>
<feature type="transmembrane region" description="Helical" evidence="9">
    <location>
        <begin position="323"/>
        <end position="347"/>
    </location>
</feature>
<evidence type="ECO:0000313" key="14">
    <source>
        <dbReference type="Proteomes" id="UP000000238"/>
    </source>
</evidence>
<dbReference type="InterPro" id="IPR003660">
    <property type="entry name" value="HAMP_dom"/>
</dbReference>
<dbReference type="KEGG" id="hch:HCH_01925"/>
<evidence type="ECO:0000259" key="12">
    <source>
        <dbReference type="PROSITE" id="PS50885"/>
    </source>
</evidence>
<evidence type="ECO:0000313" key="13">
    <source>
        <dbReference type="EMBL" id="ABC28758.1"/>
    </source>
</evidence>
<evidence type="ECO:0000259" key="10">
    <source>
        <dbReference type="PROSITE" id="PS50111"/>
    </source>
</evidence>
<feature type="domain" description="T-SNARE coiled-coil homology" evidence="11">
    <location>
        <begin position="591"/>
        <end position="653"/>
    </location>
</feature>
<dbReference type="AlphaFoldDB" id="Q2SKR6"/>
<dbReference type="GO" id="GO:0005886">
    <property type="term" value="C:plasma membrane"/>
    <property type="evidence" value="ECO:0007669"/>
    <property type="project" value="UniProtKB-SubCell"/>
</dbReference>
<sequence>MRRILWPAIRLMNQLKLVYKFLLISILFLLPIIALGYSLVSQLYDDVRQIEHEVEGMAVIKQSAELLKLAQQYRDYRSVAKLRQAPELERRTMEIRSSIDNVLANLDAAELNFDVNHDLRKQLDELTVSWRSLIQGDENQMSLDPQITYFSSFVSKVESFLSSATQVSGVAQDLSREVQFLMKLSDGQIIRASNVMARARASGVYAALEGQVGFDVGDVLNKIFDNLTALGDSFSNQLEVTLNASPIIRDRLGAEAQSIGNVIIETRDYLDQNIVTPVAPEIEWPVFDKALTANIGALLQFNDHIYNLTETILDQRLQERETAMLGIFLMQGVLLLIIVYLYMGFFVSVKSTIERFSVGARKVSDGDLTARLELDNRDEMGDLTRAFNHMTEKVHTLMTNLVATAGSVDQQARRVNAVAVSSSEASEKQMQETRQISESMHQMVGTVAEVAGSAQSVEDAAHQADTEASKGKQVVDATLQTISRLSGEIADSVETINRVARDSQNISQVLVEIKAIAEQTNLLALNAAIEAARAGEQGRGFAVVADEVRTLSQRTQKSTEEIETMISQLQTGVKEAVNAMQSSRSVTDATVAQSQDVAAALDHIVAAIASIVDMSHQISQAAEEQAAVAKTIDENVGHITGLGRETAENAKETLASSRELSALTGALHDLLGGFKI</sequence>
<evidence type="ECO:0000256" key="9">
    <source>
        <dbReference type="SAM" id="Phobius"/>
    </source>
</evidence>
<comment type="similarity">
    <text evidence="7">Belongs to the methyl-accepting chemotaxis (MCP) protein family.</text>
</comment>
<dbReference type="GO" id="GO:0004888">
    <property type="term" value="F:transmembrane signaling receptor activity"/>
    <property type="evidence" value="ECO:0007669"/>
    <property type="project" value="InterPro"/>
</dbReference>
<dbReference type="FunFam" id="1.10.287.950:FF:000001">
    <property type="entry name" value="Methyl-accepting chemotaxis sensory transducer"/>
    <property type="match status" value="1"/>
</dbReference>
<name>Q2SKR6_HAHCH</name>
<evidence type="ECO:0000256" key="1">
    <source>
        <dbReference type="ARBA" id="ARBA00004429"/>
    </source>
</evidence>
<evidence type="ECO:0000256" key="7">
    <source>
        <dbReference type="ARBA" id="ARBA00029447"/>
    </source>
</evidence>
<feature type="domain" description="Methyl-accepting transducer" evidence="10">
    <location>
        <begin position="404"/>
        <end position="640"/>
    </location>
</feature>
<keyword evidence="6 8" id="KW-0807">Transducer</keyword>
<proteinExistence type="inferred from homology"/>
<dbReference type="GO" id="GO:0007165">
    <property type="term" value="P:signal transduction"/>
    <property type="evidence" value="ECO:0007669"/>
    <property type="project" value="UniProtKB-KW"/>
</dbReference>
<feature type="domain" description="HAMP" evidence="12">
    <location>
        <begin position="353"/>
        <end position="399"/>
    </location>
</feature>
<dbReference type="Proteomes" id="UP000000238">
    <property type="component" value="Chromosome"/>
</dbReference>
<keyword evidence="3 9" id="KW-0812">Transmembrane</keyword>
<reference evidence="13 14" key="1">
    <citation type="journal article" date="2005" name="Nucleic Acids Res.">
        <title>Genomic blueprint of Hahella chejuensis, a marine microbe producing an algicidal agent.</title>
        <authorList>
            <person name="Jeong H."/>
            <person name="Yim J.H."/>
            <person name="Lee C."/>
            <person name="Choi S.-H."/>
            <person name="Park Y.K."/>
            <person name="Yoon S.H."/>
            <person name="Hur C.-G."/>
            <person name="Kang H.-Y."/>
            <person name="Kim D."/>
            <person name="Lee H.H."/>
            <person name="Park K.H."/>
            <person name="Park S.-H."/>
            <person name="Park H.-S."/>
            <person name="Lee H.K."/>
            <person name="Oh T.K."/>
            <person name="Kim J.F."/>
        </authorList>
    </citation>
    <scope>NUCLEOTIDE SEQUENCE [LARGE SCALE GENOMIC DNA]</scope>
    <source>
        <strain evidence="13 14">KCTC 2396</strain>
    </source>
</reference>
<dbReference type="Pfam" id="PF00015">
    <property type="entry name" value="MCPsignal"/>
    <property type="match status" value="1"/>
</dbReference>
<dbReference type="EMBL" id="CP000155">
    <property type="protein sequence ID" value="ABC28758.1"/>
    <property type="molecule type" value="Genomic_DNA"/>
</dbReference>
<dbReference type="PANTHER" id="PTHR32089">
    <property type="entry name" value="METHYL-ACCEPTING CHEMOTAXIS PROTEIN MCPB"/>
    <property type="match status" value="1"/>
</dbReference>
<dbReference type="GO" id="GO:0006935">
    <property type="term" value="P:chemotaxis"/>
    <property type="evidence" value="ECO:0007669"/>
    <property type="project" value="InterPro"/>
</dbReference>
<dbReference type="PANTHER" id="PTHR32089:SF119">
    <property type="entry name" value="METHYL-ACCEPTING CHEMOTAXIS PROTEIN CTPL"/>
    <property type="match status" value="1"/>
</dbReference>
<evidence type="ECO:0000256" key="8">
    <source>
        <dbReference type="PROSITE-ProRule" id="PRU00284"/>
    </source>
</evidence>
<organism evidence="13 14">
    <name type="scientific">Hahella chejuensis (strain KCTC 2396)</name>
    <dbReference type="NCBI Taxonomy" id="349521"/>
    <lineage>
        <taxon>Bacteria</taxon>
        <taxon>Pseudomonadati</taxon>
        <taxon>Pseudomonadota</taxon>
        <taxon>Gammaproteobacteria</taxon>
        <taxon>Oceanospirillales</taxon>
        <taxon>Hahellaceae</taxon>
        <taxon>Hahella</taxon>
    </lineage>
</organism>
<evidence type="ECO:0000256" key="4">
    <source>
        <dbReference type="ARBA" id="ARBA00022989"/>
    </source>
</evidence>
<dbReference type="InterPro" id="IPR004090">
    <property type="entry name" value="Chemotax_Me-accpt_rcpt"/>
</dbReference>
<protein>
    <submittedName>
        <fullName evidence="13">Methyl-accepting chemotaxis protein</fullName>
    </submittedName>
</protein>
<dbReference type="SMART" id="SM00283">
    <property type="entry name" value="MA"/>
    <property type="match status" value="1"/>
</dbReference>
<dbReference type="eggNOG" id="COG0840">
    <property type="taxonomic scope" value="Bacteria"/>
</dbReference>
<evidence type="ECO:0000256" key="5">
    <source>
        <dbReference type="ARBA" id="ARBA00023136"/>
    </source>
</evidence>
<dbReference type="PROSITE" id="PS50192">
    <property type="entry name" value="T_SNARE"/>
    <property type="match status" value="1"/>
</dbReference>
<dbReference type="InterPro" id="IPR000727">
    <property type="entry name" value="T_SNARE_dom"/>
</dbReference>
<dbReference type="PROSITE" id="PS50111">
    <property type="entry name" value="CHEMOTAXIS_TRANSDUC_2"/>
    <property type="match status" value="1"/>
</dbReference>
<dbReference type="Gene3D" id="1.10.287.950">
    <property type="entry name" value="Methyl-accepting chemotaxis protein"/>
    <property type="match status" value="1"/>
</dbReference>
<dbReference type="CDD" id="cd11386">
    <property type="entry name" value="MCP_signal"/>
    <property type="match status" value="1"/>
</dbReference>
<dbReference type="Pfam" id="PF00672">
    <property type="entry name" value="HAMP"/>
    <property type="match status" value="1"/>
</dbReference>
<feature type="transmembrane region" description="Helical" evidence="9">
    <location>
        <begin position="21"/>
        <end position="40"/>
    </location>
</feature>
<dbReference type="PRINTS" id="PR00260">
    <property type="entry name" value="CHEMTRNSDUCR"/>
</dbReference>
<evidence type="ECO:0000259" key="11">
    <source>
        <dbReference type="PROSITE" id="PS50192"/>
    </source>
</evidence>
<evidence type="ECO:0000256" key="3">
    <source>
        <dbReference type="ARBA" id="ARBA00022692"/>
    </source>
</evidence>
<dbReference type="SUPFAM" id="SSF58104">
    <property type="entry name" value="Methyl-accepting chemotaxis protein (MCP) signaling domain"/>
    <property type="match status" value="1"/>
</dbReference>
<evidence type="ECO:0000256" key="6">
    <source>
        <dbReference type="ARBA" id="ARBA00023224"/>
    </source>
</evidence>
<gene>
    <name evidence="13" type="ordered locus">HCH_01925</name>
</gene>
<dbReference type="HOGENOM" id="CLU_000445_107_27_6"/>
<dbReference type="InterPro" id="IPR004089">
    <property type="entry name" value="MCPsignal_dom"/>
</dbReference>
<evidence type="ECO:0000256" key="2">
    <source>
        <dbReference type="ARBA" id="ARBA00022519"/>
    </source>
</evidence>
<accession>Q2SKR6</accession>
<dbReference type="STRING" id="349521.HCH_01925"/>
<comment type="subcellular location">
    <subcellularLocation>
        <location evidence="1">Cell inner membrane</location>
        <topology evidence="1">Multi-pass membrane protein</topology>
    </subcellularLocation>
</comment>